<evidence type="ECO:0000256" key="3">
    <source>
        <dbReference type="ARBA" id="ARBA00023125"/>
    </source>
</evidence>
<dbReference type="InterPro" id="IPR023646">
    <property type="entry name" value="Prisomal_replication_PriB"/>
</dbReference>
<keyword evidence="2 4" id="KW-0235">DNA replication</keyword>
<evidence type="ECO:0000256" key="2">
    <source>
        <dbReference type="ARBA" id="ARBA00022705"/>
    </source>
</evidence>
<dbReference type="RefSeq" id="WP_425471074.1">
    <property type="nucleotide sequence ID" value="NZ_SNYL01000005.1"/>
</dbReference>
<dbReference type="AlphaFoldDB" id="A0A4R6UKL4"/>
<dbReference type="EMBL" id="SNYL01000005">
    <property type="protein sequence ID" value="TDQ43754.1"/>
    <property type="molecule type" value="Genomic_DNA"/>
</dbReference>
<dbReference type="NCBIfam" id="TIGR04418">
    <property type="entry name" value="PriB_gamma"/>
    <property type="match status" value="1"/>
</dbReference>
<dbReference type="Pfam" id="PF22657">
    <property type="entry name" value="SSB_1"/>
    <property type="match status" value="1"/>
</dbReference>
<accession>A0A4R6UKL4</accession>
<dbReference type="SUPFAM" id="SSF50249">
    <property type="entry name" value="Nucleic acid-binding proteins"/>
    <property type="match status" value="1"/>
</dbReference>
<protein>
    <recommendedName>
        <fullName evidence="4">Replication restart protein PriB</fullName>
    </recommendedName>
</protein>
<organism evidence="5 6">
    <name type="scientific">Tepidicella xavieri</name>
    <dbReference type="NCBI Taxonomy" id="360241"/>
    <lineage>
        <taxon>Bacteria</taxon>
        <taxon>Pseudomonadati</taxon>
        <taxon>Pseudomonadota</taxon>
        <taxon>Betaproteobacteria</taxon>
        <taxon>Burkholderiales</taxon>
        <taxon>Tepidicella</taxon>
    </lineage>
</organism>
<proteinExistence type="inferred from homology"/>
<comment type="subunit">
    <text evidence="4">Homodimer. Interacts with PriA and DnaT. Component of the replication restart primosome. Primosome assembly occurs via a 'hand-off' mechanism. PriA binds to replication forks, subsequently PriB then DnaT bind; DnaT then displaces ssDNA to generate the helicase loading substrate.</text>
</comment>
<keyword evidence="6" id="KW-1185">Reference proteome</keyword>
<gene>
    <name evidence="4" type="primary">priB</name>
    <name evidence="5" type="ORF">DFR43_105104</name>
</gene>
<keyword evidence="3 4" id="KW-0238">DNA-binding</keyword>
<dbReference type="PROSITE" id="PS50935">
    <property type="entry name" value="SSB"/>
    <property type="match status" value="1"/>
</dbReference>
<dbReference type="GO" id="GO:1990077">
    <property type="term" value="C:primosome complex"/>
    <property type="evidence" value="ECO:0007669"/>
    <property type="project" value="UniProtKB-UniRule"/>
</dbReference>
<dbReference type="Proteomes" id="UP000295510">
    <property type="component" value="Unassembled WGS sequence"/>
</dbReference>
<dbReference type="InterPro" id="IPR012340">
    <property type="entry name" value="NA-bd_OB-fold"/>
</dbReference>
<comment type="similarity">
    <text evidence="4">Belongs to the PriB family.</text>
</comment>
<name>A0A4R6UKL4_9BURK</name>
<dbReference type="Gene3D" id="2.40.50.140">
    <property type="entry name" value="Nucleic acid-binding proteins"/>
    <property type="match status" value="1"/>
</dbReference>
<sequence length="102" mass="10641">MGVESAAANRLAITAALLEVGALRFTPAGVPAIDVLLSHRSAQVEAGQVRQVALQLKAVAFGTVAESLGRQPLGVDLDIQGFLTNTRNGKGVVLHVQDFKPI</sequence>
<keyword evidence="1 4" id="KW-0639">Primosome</keyword>
<dbReference type="HAMAP" id="MF_00720">
    <property type="entry name" value="PriB"/>
    <property type="match status" value="1"/>
</dbReference>
<evidence type="ECO:0000313" key="6">
    <source>
        <dbReference type="Proteomes" id="UP000295510"/>
    </source>
</evidence>
<comment type="caution">
    <text evidence="5">The sequence shown here is derived from an EMBL/GenBank/DDBJ whole genome shotgun (WGS) entry which is preliminary data.</text>
</comment>
<evidence type="ECO:0000256" key="1">
    <source>
        <dbReference type="ARBA" id="ARBA00022515"/>
    </source>
</evidence>
<evidence type="ECO:0000256" key="4">
    <source>
        <dbReference type="HAMAP-Rule" id="MF_00720"/>
    </source>
</evidence>
<comment type="function">
    <text evidence="4">Involved in the restart of stalled replication forks, which reloads the replicative helicase on sites other than the origin of replication; the PriA-PriB pathway is the major replication restart pathway. During primosome assembly it facilitates complex formation between PriA and DnaT on DNA; stabilizes PriA on DNA. Stimulates the DNA unwinding activity of PriA helicase.</text>
</comment>
<dbReference type="GO" id="GO:0006269">
    <property type="term" value="P:DNA replication, synthesis of primer"/>
    <property type="evidence" value="ECO:0007669"/>
    <property type="project" value="UniProtKB-KW"/>
</dbReference>
<dbReference type="InterPro" id="IPR000424">
    <property type="entry name" value="Primosome_PriB/ssb"/>
</dbReference>
<dbReference type="PIRSF" id="PIRSF003135">
    <property type="entry name" value="Primosomal_n"/>
    <property type="match status" value="1"/>
</dbReference>
<reference evidence="5 6" key="1">
    <citation type="submission" date="2019-03" db="EMBL/GenBank/DDBJ databases">
        <title>Genomic Encyclopedia of Type Strains, Phase IV (KMG-IV): sequencing the most valuable type-strain genomes for metagenomic binning, comparative biology and taxonomic classification.</title>
        <authorList>
            <person name="Goeker M."/>
        </authorList>
    </citation>
    <scope>NUCLEOTIDE SEQUENCE [LARGE SCALE GENOMIC DNA]</scope>
    <source>
        <strain evidence="5 6">DSM 19605</strain>
    </source>
</reference>
<evidence type="ECO:0000313" key="5">
    <source>
        <dbReference type="EMBL" id="TDQ43754.1"/>
    </source>
</evidence>
<dbReference type="GO" id="GO:0003697">
    <property type="term" value="F:single-stranded DNA binding"/>
    <property type="evidence" value="ECO:0007669"/>
    <property type="project" value="UniProtKB-UniRule"/>
</dbReference>